<feature type="region of interest" description="Disordered" evidence="1">
    <location>
        <begin position="80"/>
        <end position="151"/>
    </location>
</feature>
<feature type="compositionally biased region" description="Polar residues" evidence="1">
    <location>
        <begin position="208"/>
        <end position="225"/>
    </location>
</feature>
<gene>
    <name evidence="2" type="ORF">LPJ64_005756</name>
</gene>
<feature type="compositionally biased region" description="Low complexity" evidence="1">
    <location>
        <begin position="183"/>
        <end position="200"/>
    </location>
</feature>
<proteinExistence type="predicted"/>
<feature type="compositionally biased region" description="Low complexity" evidence="1">
    <location>
        <begin position="11"/>
        <end position="23"/>
    </location>
</feature>
<keyword evidence="3" id="KW-1185">Reference proteome</keyword>
<sequence>MGGGGVQRILSVPPSSQPVSSPVMINQNASPAISASGKGSGSPAMTAPNLGANMVGGNSFQLNASLAAQQQAAGLQTLSIQNPNMSPGLSQQVAMSPPMGTQTHAQQSSQQPAMVHMSPPQSLQKLQPLQQQQQQQQLPTSPMSPGMQQSQQAMMLATVQAAGLSGAAAQALIAQITANAESSQKQQQRQQQQEQEQQQKPAVATEDGGNNNNNVAASPVTSSSVHPGLKPAGTSPDKAQQSATGSLSPAASNASIGGDGGSVTPTTPSSAQRANQLAAGGAQGKQQVHPRPNRPMRPVIRAQGARPPAAGARKPATPVTNAGALTPRPPVIRPAAPTNTQQPHRPPPVLSNVSTKGGSTPTPSTPVSRATTPNSAVPKLGAGAGAGAAVRAHHPPQSLVVSAATTPKSAQAASGTSTPGSRNLEDGASSSAATESSQAEESTSSPK</sequence>
<evidence type="ECO:0000313" key="3">
    <source>
        <dbReference type="Proteomes" id="UP001145021"/>
    </source>
</evidence>
<feature type="compositionally biased region" description="Low complexity" evidence="1">
    <location>
        <begin position="118"/>
        <end position="151"/>
    </location>
</feature>
<feature type="compositionally biased region" description="Low complexity" evidence="1">
    <location>
        <begin position="271"/>
        <end position="287"/>
    </location>
</feature>
<evidence type="ECO:0000256" key="1">
    <source>
        <dbReference type="SAM" id="MobiDB-lite"/>
    </source>
</evidence>
<dbReference type="Proteomes" id="UP001145021">
    <property type="component" value="Unassembled WGS sequence"/>
</dbReference>
<feature type="compositionally biased region" description="Low complexity" evidence="1">
    <location>
        <begin position="354"/>
        <end position="373"/>
    </location>
</feature>
<dbReference type="AlphaFoldDB" id="A0A9W7XFU5"/>
<feature type="compositionally biased region" description="Low complexity" evidence="1">
    <location>
        <begin position="428"/>
        <end position="447"/>
    </location>
</feature>
<feature type="compositionally biased region" description="Polar residues" evidence="1">
    <location>
        <begin position="80"/>
        <end position="112"/>
    </location>
</feature>
<evidence type="ECO:0000313" key="2">
    <source>
        <dbReference type="EMBL" id="KAJ1642402.1"/>
    </source>
</evidence>
<feature type="region of interest" description="Disordered" evidence="1">
    <location>
        <begin position="1"/>
        <end position="45"/>
    </location>
</feature>
<dbReference type="EMBL" id="JANBOH010000408">
    <property type="protein sequence ID" value="KAJ1642402.1"/>
    <property type="molecule type" value="Genomic_DNA"/>
</dbReference>
<feature type="compositionally biased region" description="Low complexity" evidence="1">
    <location>
        <begin position="301"/>
        <end position="316"/>
    </location>
</feature>
<feature type="compositionally biased region" description="Polar residues" evidence="1">
    <location>
        <begin position="399"/>
        <end position="421"/>
    </location>
</feature>
<feature type="region of interest" description="Disordered" evidence="1">
    <location>
        <begin position="183"/>
        <end position="447"/>
    </location>
</feature>
<accession>A0A9W7XFU5</accession>
<feature type="compositionally biased region" description="Polar residues" evidence="1">
    <location>
        <begin position="24"/>
        <end position="33"/>
    </location>
</feature>
<protein>
    <submittedName>
        <fullName evidence="2">Uncharacterized protein</fullName>
    </submittedName>
</protein>
<feature type="compositionally biased region" description="Polar residues" evidence="1">
    <location>
        <begin position="237"/>
        <end position="255"/>
    </location>
</feature>
<comment type="caution">
    <text evidence="2">The sequence shown here is derived from an EMBL/GenBank/DDBJ whole genome shotgun (WGS) entry which is preliminary data.</text>
</comment>
<organism evidence="2 3">
    <name type="scientific">Coemansia asiatica</name>
    <dbReference type="NCBI Taxonomy" id="1052880"/>
    <lineage>
        <taxon>Eukaryota</taxon>
        <taxon>Fungi</taxon>
        <taxon>Fungi incertae sedis</taxon>
        <taxon>Zoopagomycota</taxon>
        <taxon>Kickxellomycotina</taxon>
        <taxon>Kickxellomycetes</taxon>
        <taxon>Kickxellales</taxon>
        <taxon>Kickxellaceae</taxon>
        <taxon>Coemansia</taxon>
    </lineage>
</organism>
<reference evidence="2" key="1">
    <citation type="submission" date="2022-07" db="EMBL/GenBank/DDBJ databases">
        <title>Phylogenomic reconstructions and comparative analyses of Kickxellomycotina fungi.</title>
        <authorList>
            <person name="Reynolds N.K."/>
            <person name="Stajich J.E."/>
            <person name="Barry K."/>
            <person name="Grigoriev I.V."/>
            <person name="Crous P."/>
            <person name="Smith M.E."/>
        </authorList>
    </citation>
    <scope>NUCLEOTIDE SEQUENCE</scope>
    <source>
        <strain evidence="2">NBRC 105413</strain>
    </source>
</reference>
<name>A0A9W7XFU5_9FUNG</name>